<evidence type="ECO:0000313" key="3">
    <source>
        <dbReference type="EnsemblMetazoa" id="XP_014247298.1"/>
    </source>
</evidence>
<evidence type="ECO:0000313" key="4">
    <source>
        <dbReference type="Proteomes" id="UP000494040"/>
    </source>
</evidence>
<name>A0A8I6RNS1_CIMLE</name>
<keyword evidence="4" id="KW-1185">Reference proteome</keyword>
<dbReference type="GeneID" id="106665400"/>
<dbReference type="EnsemblMetazoa" id="XM_014391812.2">
    <property type="protein sequence ID" value="XP_014247298.1"/>
    <property type="gene ID" value="LOC106665400"/>
</dbReference>
<proteinExistence type="predicted"/>
<reference evidence="3" key="1">
    <citation type="submission" date="2022-01" db="UniProtKB">
        <authorList>
            <consortium name="EnsemblMetazoa"/>
        </authorList>
    </citation>
    <scope>IDENTIFICATION</scope>
</reference>
<accession>A0A8I6RNS1</accession>
<evidence type="ECO:0000256" key="2">
    <source>
        <dbReference type="SAM" id="MobiDB-lite"/>
    </source>
</evidence>
<feature type="coiled-coil region" evidence="1">
    <location>
        <begin position="302"/>
        <end position="403"/>
    </location>
</feature>
<dbReference type="PANTHER" id="PTHR34479:SF1">
    <property type="entry name" value="COILED-COIL DOMAIN-CONTAINING PROTEIN 30"/>
    <property type="match status" value="1"/>
</dbReference>
<keyword evidence="1" id="KW-0175">Coiled coil</keyword>
<dbReference type="PANTHER" id="PTHR34479">
    <property type="entry name" value="COILED-COIL DOMAIN-CONTAINING PROTEIN 30"/>
    <property type="match status" value="1"/>
</dbReference>
<feature type="coiled-coil region" evidence="1">
    <location>
        <begin position="37"/>
        <end position="100"/>
    </location>
</feature>
<dbReference type="Proteomes" id="UP000494040">
    <property type="component" value="Unassembled WGS sequence"/>
</dbReference>
<dbReference type="AlphaFoldDB" id="A0A8I6RNS1"/>
<feature type="region of interest" description="Disordered" evidence="2">
    <location>
        <begin position="214"/>
        <end position="243"/>
    </location>
</feature>
<sequence>MQSEDEWGDLRQRFKKEGLDYESLKVEDRMLQIWRWLVDAESNLRNSRRMLDKLYEQQHEEIEEMENYVTKVKKLAEKKADELEVEHLALQQEKEELQSLLSKEDILGNSLQEKVCSALEERKRAVAELEALKTFSLSSNGNRFTTENEILSEMIKVSSEKESLKREVAEMYDRVSLLEKSSRQLEIDNDRLSFKLSEALAEIEEREAQLGLSERRNMWIPDQKNRQSDNSKGSQEACEAENKEVLAKETFSNSFQREFSQSYGADSTPPSLLMSELASLGSPKRLSSLLEACNELARIEEVKKLQHESESLRSQLTLLGEKYNALALKHIHYKAKHKFQLDQLREHLTACECRAEGLQTQLSIQRQRLRAEEIFRKQVEADYRRLQEEKRSIAARLLSAESQQRDEMRKCRAPSLKLGGSAVGFVDQGINNFLMIRPGRRDPRLNTP</sequence>
<dbReference type="RefSeq" id="XP_014247298.1">
    <property type="nucleotide sequence ID" value="XM_014391812.2"/>
</dbReference>
<protein>
    <submittedName>
        <fullName evidence="3">Uncharacterized protein</fullName>
    </submittedName>
</protein>
<feature type="compositionally biased region" description="Basic and acidic residues" evidence="2">
    <location>
        <begin position="214"/>
        <end position="229"/>
    </location>
</feature>
<organism evidence="3 4">
    <name type="scientific">Cimex lectularius</name>
    <name type="common">Bed bug</name>
    <name type="synonym">Acanthia lectularia</name>
    <dbReference type="NCBI Taxonomy" id="79782"/>
    <lineage>
        <taxon>Eukaryota</taxon>
        <taxon>Metazoa</taxon>
        <taxon>Ecdysozoa</taxon>
        <taxon>Arthropoda</taxon>
        <taxon>Hexapoda</taxon>
        <taxon>Insecta</taxon>
        <taxon>Pterygota</taxon>
        <taxon>Neoptera</taxon>
        <taxon>Paraneoptera</taxon>
        <taxon>Hemiptera</taxon>
        <taxon>Heteroptera</taxon>
        <taxon>Panheteroptera</taxon>
        <taxon>Cimicomorpha</taxon>
        <taxon>Cimicidae</taxon>
        <taxon>Cimex</taxon>
    </lineage>
</organism>
<dbReference type="OrthoDB" id="10007527at2759"/>
<evidence type="ECO:0000256" key="1">
    <source>
        <dbReference type="SAM" id="Coils"/>
    </source>
</evidence>
<dbReference type="InterPro" id="IPR052825">
    <property type="entry name" value="CCD-Prefoldin_beta-like"/>
</dbReference>